<reference evidence="1" key="1">
    <citation type="submission" date="2014-09" db="EMBL/GenBank/DDBJ databases">
        <authorList>
            <person name="Magalhaes I.L.F."/>
            <person name="Oliveira U."/>
            <person name="Santos F.R."/>
            <person name="Vidigal T.H.D.A."/>
            <person name="Brescovit A.D."/>
            <person name="Santos A.J."/>
        </authorList>
    </citation>
    <scope>NUCLEOTIDE SEQUENCE</scope>
    <source>
        <tissue evidence="1">Shoot tissue taken approximately 20 cm above the soil surface</tissue>
    </source>
</reference>
<dbReference type="AlphaFoldDB" id="A0A0A9AE76"/>
<dbReference type="EMBL" id="GBRH01252493">
    <property type="protein sequence ID" value="JAD45402.1"/>
    <property type="molecule type" value="Transcribed_RNA"/>
</dbReference>
<accession>A0A0A9AE76</accession>
<reference evidence="1" key="2">
    <citation type="journal article" date="2015" name="Data Brief">
        <title>Shoot transcriptome of the giant reed, Arundo donax.</title>
        <authorList>
            <person name="Barrero R.A."/>
            <person name="Guerrero F.D."/>
            <person name="Moolhuijzen P."/>
            <person name="Goolsby J.A."/>
            <person name="Tidwell J."/>
            <person name="Bellgard S.E."/>
            <person name="Bellgard M.I."/>
        </authorList>
    </citation>
    <scope>NUCLEOTIDE SEQUENCE</scope>
    <source>
        <tissue evidence="1">Shoot tissue taken approximately 20 cm above the soil surface</tissue>
    </source>
</reference>
<proteinExistence type="predicted"/>
<sequence length="20" mass="2515">MYWYETQFLIKALEVLLIKL</sequence>
<evidence type="ECO:0000313" key="1">
    <source>
        <dbReference type="EMBL" id="JAD45402.1"/>
    </source>
</evidence>
<protein>
    <submittedName>
        <fullName evidence="1">Uncharacterized protein</fullName>
    </submittedName>
</protein>
<name>A0A0A9AE76_ARUDO</name>
<organism evidence="1">
    <name type="scientific">Arundo donax</name>
    <name type="common">Giant reed</name>
    <name type="synonym">Donax arundinaceus</name>
    <dbReference type="NCBI Taxonomy" id="35708"/>
    <lineage>
        <taxon>Eukaryota</taxon>
        <taxon>Viridiplantae</taxon>
        <taxon>Streptophyta</taxon>
        <taxon>Embryophyta</taxon>
        <taxon>Tracheophyta</taxon>
        <taxon>Spermatophyta</taxon>
        <taxon>Magnoliopsida</taxon>
        <taxon>Liliopsida</taxon>
        <taxon>Poales</taxon>
        <taxon>Poaceae</taxon>
        <taxon>PACMAD clade</taxon>
        <taxon>Arundinoideae</taxon>
        <taxon>Arundineae</taxon>
        <taxon>Arundo</taxon>
    </lineage>
</organism>